<keyword evidence="4" id="KW-0125">Carotenoid biosynthesis</keyword>
<dbReference type="AlphaFoldDB" id="A0A6J7KX29"/>
<keyword evidence="7" id="KW-0413">Isomerase</keyword>
<comment type="pathway">
    <text evidence="2">Carotenoid biosynthesis.</text>
</comment>
<protein>
    <submittedName>
        <fullName evidence="10">Unannotated protein</fullName>
    </submittedName>
</protein>
<dbReference type="GO" id="GO:0016120">
    <property type="term" value="P:carotene biosynthetic process"/>
    <property type="evidence" value="ECO:0007669"/>
    <property type="project" value="UniProtKB-ARBA"/>
</dbReference>
<evidence type="ECO:0000259" key="9">
    <source>
        <dbReference type="Pfam" id="PF18916"/>
    </source>
</evidence>
<feature type="domain" description="Lycopene cyclase" evidence="9">
    <location>
        <begin position="6"/>
        <end position="92"/>
    </location>
</feature>
<feature type="transmembrane region" description="Helical" evidence="8">
    <location>
        <begin position="31"/>
        <end position="50"/>
    </location>
</feature>
<gene>
    <name evidence="10" type="ORF">UFOPK3861_00786</name>
</gene>
<dbReference type="Pfam" id="PF18916">
    <property type="entry name" value="Lycopene_cyc"/>
    <property type="match status" value="1"/>
</dbReference>
<evidence type="ECO:0000256" key="3">
    <source>
        <dbReference type="ARBA" id="ARBA00022692"/>
    </source>
</evidence>
<comment type="subcellular location">
    <subcellularLocation>
        <location evidence="1">Membrane</location>
        <topology evidence="1">Multi-pass membrane protein</topology>
    </subcellularLocation>
</comment>
<reference evidence="10" key="1">
    <citation type="submission" date="2020-05" db="EMBL/GenBank/DDBJ databases">
        <authorList>
            <person name="Chiriac C."/>
            <person name="Salcher M."/>
            <person name="Ghai R."/>
            <person name="Kavagutti S V."/>
        </authorList>
    </citation>
    <scope>NUCLEOTIDE SEQUENCE</scope>
</reference>
<proteinExistence type="predicted"/>
<evidence type="ECO:0000256" key="2">
    <source>
        <dbReference type="ARBA" id="ARBA00004829"/>
    </source>
</evidence>
<dbReference type="EMBL" id="CAFBNQ010000086">
    <property type="protein sequence ID" value="CAB4960998.1"/>
    <property type="molecule type" value="Genomic_DNA"/>
</dbReference>
<dbReference type="InterPro" id="IPR017825">
    <property type="entry name" value="Lycopene_cyclase_dom"/>
</dbReference>
<dbReference type="GO" id="GO:0045436">
    <property type="term" value="F:lycopene beta cyclase activity"/>
    <property type="evidence" value="ECO:0007669"/>
    <property type="project" value="UniProtKB-ARBA"/>
</dbReference>
<organism evidence="10">
    <name type="scientific">freshwater metagenome</name>
    <dbReference type="NCBI Taxonomy" id="449393"/>
    <lineage>
        <taxon>unclassified sequences</taxon>
        <taxon>metagenomes</taxon>
        <taxon>ecological metagenomes</taxon>
    </lineage>
</organism>
<keyword evidence="5 8" id="KW-1133">Transmembrane helix</keyword>
<feature type="transmembrane region" description="Helical" evidence="8">
    <location>
        <begin position="6"/>
        <end position="22"/>
    </location>
</feature>
<dbReference type="GO" id="GO:0016020">
    <property type="term" value="C:membrane"/>
    <property type="evidence" value="ECO:0007669"/>
    <property type="project" value="UniProtKB-SubCell"/>
</dbReference>
<accession>A0A6J7KX29</accession>
<evidence type="ECO:0000256" key="7">
    <source>
        <dbReference type="ARBA" id="ARBA00023235"/>
    </source>
</evidence>
<keyword evidence="6 8" id="KW-0472">Membrane</keyword>
<evidence type="ECO:0000256" key="6">
    <source>
        <dbReference type="ARBA" id="ARBA00023136"/>
    </source>
</evidence>
<evidence type="ECO:0000256" key="5">
    <source>
        <dbReference type="ARBA" id="ARBA00022989"/>
    </source>
</evidence>
<sequence>MIYSDIAIAAFAIAVMADLFLFKNSLLTRPAFWTSYGIILPFQFLTNWWLTSKNIVMYNPDAIVGLRIFSAPAEDLLFGFALVLGTMDMWEFWGRRGMQRDPRPKREKKIN</sequence>
<keyword evidence="3 8" id="KW-0812">Transmembrane</keyword>
<name>A0A6J7KX29_9ZZZZ</name>
<evidence type="ECO:0000313" key="10">
    <source>
        <dbReference type="EMBL" id="CAB4960998.1"/>
    </source>
</evidence>
<dbReference type="GO" id="GO:0016872">
    <property type="term" value="F:intramolecular lyase activity"/>
    <property type="evidence" value="ECO:0007669"/>
    <property type="project" value="InterPro"/>
</dbReference>
<evidence type="ECO:0000256" key="1">
    <source>
        <dbReference type="ARBA" id="ARBA00004141"/>
    </source>
</evidence>
<evidence type="ECO:0000256" key="8">
    <source>
        <dbReference type="SAM" id="Phobius"/>
    </source>
</evidence>
<dbReference type="GO" id="GO:0016117">
    <property type="term" value="P:carotenoid biosynthetic process"/>
    <property type="evidence" value="ECO:0007669"/>
    <property type="project" value="UniProtKB-KW"/>
</dbReference>
<dbReference type="NCBIfam" id="TIGR03462">
    <property type="entry name" value="CarR_dom_SF"/>
    <property type="match status" value="1"/>
</dbReference>
<evidence type="ECO:0000256" key="4">
    <source>
        <dbReference type="ARBA" id="ARBA00022746"/>
    </source>
</evidence>